<sequence>MRPADEAPGLAAAQDGEATRRLAAAAVGTDGARVAAPGSPWPFFIGWLVASALAWWLERRRRPARG</sequence>
<accession>A0A8J7VW80</accession>
<dbReference type="AlphaFoldDB" id="A0A8J7VW80"/>
<evidence type="ECO:0000313" key="2">
    <source>
        <dbReference type="EMBL" id="MBR0563068.1"/>
    </source>
</evidence>
<proteinExistence type="predicted"/>
<keyword evidence="1" id="KW-0812">Transmembrane</keyword>
<gene>
    <name evidence="2" type="ORF">KB893_11165</name>
</gene>
<feature type="transmembrane region" description="Helical" evidence="1">
    <location>
        <begin position="40"/>
        <end position="57"/>
    </location>
</feature>
<reference evidence="2" key="1">
    <citation type="submission" date="2021-04" db="EMBL/GenBank/DDBJ databases">
        <authorList>
            <person name="Karlyshev A.V."/>
        </authorList>
    </citation>
    <scope>NUCLEOTIDE SEQUENCE</scope>
    <source>
        <strain evidence="2">LMG 29479</strain>
    </source>
</reference>
<keyword evidence="1" id="KW-1133">Transmembrane helix</keyword>
<dbReference type="EMBL" id="JAGQFT010000096">
    <property type="protein sequence ID" value="MBR0563068.1"/>
    <property type="molecule type" value="Genomic_DNA"/>
</dbReference>
<organism evidence="2">
    <name type="scientific">Coralloluteibacterium stylophorae</name>
    <dbReference type="NCBI Taxonomy" id="1776034"/>
    <lineage>
        <taxon>Bacteria</taxon>
        <taxon>Pseudomonadati</taxon>
        <taxon>Pseudomonadota</taxon>
        <taxon>Gammaproteobacteria</taxon>
        <taxon>Lysobacterales</taxon>
        <taxon>Lysobacteraceae</taxon>
        <taxon>Coralloluteibacterium</taxon>
    </lineage>
</organism>
<keyword evidence="1" id="KW-0472">Membrane</keyword>
<evidence type="ECO:0000256" key="1">
    <source>
        <dbReference type="SAM" id="Phobius"/>
    </source>
</evidence>
<name>A0A8J7VW80_9GAMM</name>
<comment type="caution">
    <text evidence="2">The sequence shown here is derived from an EMBL/GenBank/DDBJ whole genome shotgun (WGS) entry which is preliminary data.</text>
</comment>
<protein>
    <submittedName>
        <fullName evidence="2">Uncharacterized protein</fullName>
    </submittedName>
</protein>